<dbReference type="EMBL" id="KN824363">
    <property type="protein sequence ID" value="KIM22113.1"/>
    <property type="molecule type" value="Genomic_DNA"/>
</dbReference>
<evidence type="ECO:0000313" key="2">
    <source>
        <dbReference type="Proteomes" id="UP000054097"/>
    </source>
</evidence>
<keyword evidence="2" id="KW-1185">Reference proteome</keyword>
<dbReference type="OrthoDB" id="3264605at2759"/>
<feature type="non-terminal residue" evidence="1">
    <location>
        <position position="126"/>
    </location>
</feature>
<dbReference type="HOGENOM" id="CLU_133581_1_0_1"/>
<dbReference type="AlphaFoldDB" id="A0A0C2W6T0"/>
<evidence type="ECO:0000313" key="1">
    <source>
        <dbReference type="EMBL" id="KIM22113.1"/>
    </source>
</evidence>
<accession>A0A0C2W6T0</accession>
<name>A0A0C2W6T0_SERVB</name>
<gene>
    <name evidence="1" type="ORF">M408DRAFT_33941</name>
</gene>
<reference evidence="1 2" key="1">
    <citation type="submission" date="2014-04" db="EMBL/GenBank/DDBJ databases">
        <authorList>
            <consortium name="DOE Joint Genome Institute"/>
            <person name="Kuo A."/>
            <person name="Zuccaro A."/>
            <person name="Kohler A."/>
            <person name="Nagy L.G."/>
            <person name="Floudas D."/>
            <person name="Copeland A."/>
            <person name="Barry K.W."/>
            <person name="Cichocki N."/>
            <person name="Veneault-Fourrey C."/>
            <person name="LaButti K."/>
            <person name="Lindquist E.A."/>
            <person name="Lipzen A."/>
            <person name="Lundell T."/>
            <person name="Morin E."/>
            <person name="Murat C."/>
            <person name="Sun H."/>
            <person name="Tunlid A."/>
            <person name="Henrissat B."/>
            <person name="Grigoriev I.V."/>
            <person name="Hibbett D.S."/>
            <person name="Martin F."/>
            <person name="Nordberg H.P."/>
            <person name="Cantor M.N."/>
            <person name="Hua S.X."/>
        </authorList>
    </citation>
    <scope>NUCLEOTIDE SEQUENCE [LARGE SCALE GENOMIC DNA]</scope>
    <source>
        <strain evidence="1 2">MAFF 305830</strain>
    </source>
</reference>
<dbReference type="Proteomes" id="UP000054097">
    <property type="component" value="Unassembled WGS sequence"/>
</dbReference>
<organism evidence="1 2">
    <name type="scientific">Serendipita vermifera MAFF 305830</name>
    <dbReference type="NCBI Taxonomy" id="933852"/>
    <lineage>
        <taxon>Eukaryota</taxon>
        <taxon>Fungi</taxon>
        <taxon>Dikarya</taxon>
        <taxon>Basidiomycota</taxon>
        <taxon>Agaricomycotina</taxon>
        <taxon>Agaricomycetes</taxon>
        <taxon>Sebacinales</taxon>
        <taxon>Serendipitaceae</taxon>
        <taxon>Serendipita</taxon>
    </lineage>
</organism>
<reference evidence="2" key="2">
    <citation type="submission" date="2015-01" db="EMBL/GenBank/DDBJ databases">
        <title>Evolutionary Origins and Diversification of the Mycorrhizal Mutualists.</title>
        <authorList>
            <consortium name="DOE Joint Genome Institute"/>
            <consortium name="Mycorrhizal Genomics Consortium"/>
            <person name="Kohler A."/>
            <person name="Kuo A."/>
            <person name="Nagy L.G."/>
            <person name="Floudas D."/>
            <person name="Copeland A."/>
            <person name="Barry K.W."/>
            <person name="Cichocki N."/>
            <person name="Veneault-Fourrey C."/>
            <person name="LaButti K."/>
            <person name="Lindquist E.A."/>
            <person name="Lipzen A."/>
            <person name="Lundell T."/>
            <person name="Morin E."/>
            <person name="Murat C."/>
            <person name="Riley R."/>
            <person name="Ohm R."/>
            <person name="Sun H."/>
            <person name="Tunlid A."/>
            <person name="Henrissat B."/>
            <person name="Grigoriev I.V."/>
            <person name="Hibbett D.S."/>
            <person name="Martin F."/>
        </authorList>
    </citation>
    <scope>NUCLEOTIDE SEQUENCE [LARGE SCALE GENOMIC DNA]</scope>
    <source>
        <strain evidence="2">MAFF 305830</strain>
    </source>
</reference>
<proteinExistence type="predicted"/>
<feature type="non-terminal residue" evidence="1">
    <location>
        <position position="1"/>
    </location>
</feature>
<protein>
    <submittedName>
        <fullName evidence="1">Uncharacterized protein</fullName>
    </submittedName>
</protein>
<sequence>PNFPEHLWNAILKHGYIEFDKLNGVQHSAVYEEDGITTSTDWLYCYVAYEKAVVWAYPHRQKELREYYDTFHQLFRSYAPGAHVRLINLDRAIRSEVASSSLLKLTDPSLFARLREQYLSPDGAGY</sequence>
<dbReference type="STRING" id="933852.A0A0C2W6T0"/>